<gene>
    <name evidence="1" type="ORF">TPE_2653</name>
</gene>
<sequence length="169" mass="18388">MSKQRKSVLLAGIAALLGLMLLTACQVKPASLISPVSFETQTDKKEEAQQNILDTVWDITVFDGDSRPGGSSHRYIYVSNDGSIYEAEKGNGAELKKPDKLLLAGVKVENNQFVKGDQKYPYTLKNGTLTVGEPRKKGSFGLEAVKVDSPTGEEIMAVQKNKAEAEQLQ</sequence>
<dbReference type="STRING" id="1291379.TPE_2653"/>
<dbReference type="HOGENOM" id="CLU_1509976_0_0_12"/>
<dbReference type="PROSITE" id="PS51257">
    <property type="entry name" value="PROKAR_LIPOPROTEIN"/>
    <property type="match status" value="1"/>
</dbReference>
<dbReference type="Proteomes" id="UP000015620">
    <property type="component" value="Chromosome"/>
</dbReference>
<dbReference type="PATRIC" id="fig|1291379.3.peg.2626"/>
<evidence type="ECO:0008006" key="3">
    <source>
        <dbReference type="Google" id="ProtNLM"/>
    </source>
</evidence>
<keyword evidence="2" id="KW-1185">Reference proteome</keyword>
<reference evidence="1 2" key="1">
    <citation type="journal article" date="2013" name="PLoS ONE">
        <title>Genome-Wide Relatedness of Treponema pedis, from Gingiva and Necrotic Skin Lesions of Pigs, with the Human Oral Pathogen Treponema denticola.</title>
        <authorList>
            <person name="Svartstrom O."/>
            <person name="Mushtaq M."/>
            <person name="Pringle M."/>
            <person name="Segerman B."/>
        </authorList>
    </citation>
    <scope>NUCLEOTIDE SEQUENCE [LARGE SCALE GENOMIC DNA]</scope>
    <source>
        <strain evidence="1">T A4</strain>
    </source>
</reference>
<accession>S5ZXC9</accession>
<evidence type="ECO:0000313" key="2">
    <source>
        <dbReference type="Proteomes" id="UP000015620"/>
    </source>
</evidence>
<proteinExistence type="predicted"/>
<organism evidence="1 2">
    <name type="scientific">Treponema pedis str. T A4</name>
    <dbReference type="NCBI Taxonomy" id="1291379"/>
    <lineage>
        <taxon>Bacteria</taxon>
        <taxon>Pseudomonadati</taxon>
        <taxon>Spirochaetota</taxon>
        <taxon>Spirochaetia</taxon>
        <taxon>Spirochaetales</taxon>
        <taxon>Treponemataceae</taxon>
        <taxon>Treponema</taxon>
    </lineage>
</organism>
<dbReference type="RefSeq" id="WP_020966421.1">
    <property type="nucleotide sequence ID" value="NC_022097.1"/>
</dbReference>
<dbReference type="KEGG" id="tped:TPE_2653"/>
<dbReference type="GeneID" id="301091075"/>
<dbReference type="EMBL" id="CP004120">
    <property type="protein sequence ID" value="AGT45125.1"/>
    <property type="molecule type" value="Genomic_DNA"/>
</dbReference>
<name>S5ZXC9_9SPIR</name>
<dbReference type="AlphaFoldDB" id="S5ZXC9"/>
<protein>
    <recommendedName>
        <fullName evidence="3">Lipoprotein</fullName>
    </recommendedName>
</protein>
<evidence type="ECO:0000313" key="1">
    <source>
        <dbReference type="EMBL" id="AGT45125.1"/>
    </source>
</evidence>